<feature type="transmembrane region" description="Helical" evidence="1">
    <location>
        <begin position="172"/>
        <end position="193"/>
    </location>
</feature>
<organism evidence="2 3">
    <name type="scientific">Ruminococcus flavefaciens</name>
    <dbReference type="NCBI Taxonomy" id="1265"/>
    <lineage>
        <taxon>Bacteria</taxon>
        <taxon>Bacillati</taxon>
        <taxon>Bacillota</taxon>
        <taxon>Clostridia</taxon>
        <taxon>Eubacteriales</taxon>
        <taxon>Oscillospiraceae</taxon>
        <taxon>Ruminococcus</taxon>
    </lineage>
</organism>
<accession>A0A1H6L3C3</accession>
<keyword evidence="1" id="KW-0472">Membrane</keyword>
<sequence length="223" mass="23688">MNKLEFLTKLRNCLEKGGMNSDDINDALTYYEEVFLDAGFGKEEETAASMGSPEEVAVNILRESGIEISGPEAFDPQPAPAFAAGPMPGPMPQYQYPYQGAPVQQKSGNWGLKIFLAVITFPIWLPILIAVVSVLFALIVTAFSIVFAFVVAGIALIIGGIAAVFEVPSIGLMLLGAGLILTGLVLLLCKPVLNKAIPAMGRGIKSVCNWIGGLFKKGGKVNE</sequence>
<reference evidence="2 3" key="1">
    <citation type="submission" date="2016-10" db="EMBL/GenBank/DDBJ databases">
        <authorList>
            <person name="de Groot N.N."/>
        </authorList>
    </citation>
    <scope>NUCLEOTIDE SEQUENCE [LARGE SCALE GENOMIC DNA]</scope>
    <source>
        <strain evidence="2 3">YAD2003</strain>
    </source>
</reference>
<protein>
    <submittedName>
        <fullName evidence="2">Uncharacterized membrane protein</fullName>
    </submittedName>
</protein>
<proteinExistence type="predicted"/>
<gene>
    <name evidence="2" type="ORF">SAMN02910265_02696</name>
</gene>
<feature type="transmembrane region" description="Helical" evidence="1">
    <location>
        <begin position="114"/>
        <end position="139"/>
    </location>
</feature>
<evidence type="ECO:0000313" key="2">
    <source>
        <dbReference type="EMBL" id="SEH78853.1"/>
    </source>
</evidence>
<dbReference type="EMBL" id="FNWV01000012">
    <property type="protein sequence ID" value="SEH78853.1"/>
    <property type="molecule type" value="Genomic_DNA"/>
</dbReference>
<name>A0A1H6L3C3_RUMFL</name>
<dbReference type="AlphaFoldDB" id="A0A1H6L3C3"/>
<dbReference type="RefSeq" id="WP_074718272.1">
    <property type="nucleotide sequence ID" value="NZ_FNWV01000012.1"/>
</dbReference>
<feature type="transmembrane region" description="Helical" evidence="1">
    <location>
        <begin position="145"/>
        <end position="165"/>
    </location>
</feature>
<keyword evidence="1" id="KW-1133">Transmembrane helix</keyword>
<evidence type="ECO:0000256" key="1">
    <source>
        <dbReference type="SAM" id="Phobius"/>
    </source>
</evidence>
<dbReference type="Proteomes" id="UP000183190">
    <property type="component" value="Unassembled WGS sequence"/>
</dbReference>
<keyword evidence="1" id="KW-0812">Transmembrane</keyword>
<evidence type="ECO:0000313" key="3">
    <source>
        <dbReference type="Proteomes" id="UP000183190"/>
    </source>
</evidence>
<dbReference type="Pfam" id="PF22564">
    <property type="entry name" value="HAAS"/>
    <property type="match status" value="1"/>
</dbReference>